<dbReference type="Proteomes" id="UP000198640">
    <property type="component" value="Unassembled WGS sequence"/>
</dbReference>
<sequence>MESQLATKMDVNRIKRELLVIKWMIGLALGGIVTLILKAFF</sequence>
<protein>
    <submittedName>
        <fullName evidence="2">Uncharacterized protein</fullName>
    </submittedName>
</protein>
<feature type="transmembrane region" description="Helical" evidence="1">
    <location>
        <begin position="20"/>
        <end position="40"/>
    </location>
</feature>
<keyword evidence="1" id="KW-0812">Transmembrane</keyword>
<evidence type="ECO:0000313" key="2">
    <source>
        <dbReference type="EMBL" id="SDY32274.1"/>
    </source>
</evidence>
<dbReference type="AlphaFoldDB" id="A0A1H3IZE7"/>
<dbReference type="RefSeq" id="WP_281245736.1">
    <property type="nucleotide sequence ID" value="NZ_FNOY01000029.1"/>
</dbReference>
<name>A0A1H3IZE7_9PROT</name>
<dbReference type="EMBL" id="FNOY01000029">
    <property type="protein sequence ID" value="SDY32274.1"/>
    <property type="molecule type" value="Genomic_DNA"/>
</dbReference>
<organism evidence="2 3">
    <name type="scientific">Nitrosomonas halophila</name>
    <dbReference type="NCBI Taxonomy" id="44576"/>
    <lineage>
        <taxon>Bacteria</taxon>
        <taxon>Pseudomonadati</taxon>
        <taxon>Pseudomonadota</taxon>
        <taxon>Betaproteobacteria</taxon>
        <taxon>Nitrosomonadales</taxon>
        <taxon>Nitrosomonadaceae</taxon>
        <taxon>Nitrosomonas</taxon>
    </lineage>
</organism>
<dbReference type="STRING" id="44576.SAMN05421881_10296"/>
<gene>
    <name evidence="2" type="ORF">SAMN05421881_10296</name>
</gene>
<keyword evidence="1" id="KW-0472">Membrane</keyword>
<accession>A0A1H3IZE7</accession>
<keyword evidence="3" id="KW-1185">Reference proteome</keyword>
<reference evidence="2 3" key="1">
    <citation type="submission" date="2016-10" db="EMBL/GenBank/DDBJ databases">
        <authorList>
            <person name="de Groot N.N."/>
        </authorList>
    </citation>
    <scope>NUCLEOTIDE SEQUENCE [LARGE SCALE GENOMIC DNA]</scope>
    <source>
        <strain evidence="2 3">Nm1</strain>
    </source>
</reference>
<evidence type="ECO:0000256" key="1">
    <source>
        <dbReference type="SAM" id="Phobius"/>
    </source>
</evidence>
<keyword evidence="1" id="KW-1133">Transmembrane helix</keyword>
<proteinExistence type="predicted"/>
<evidence type="ECO:0000313" key="3">
    <source>
        <dbReference type="Proteomes" id="UP000198640"/>
    </source>
</evidence>